<dbReference type="InterPro" id="IPR050418">
    <property type="entry name" value="D-iso_2-hydroxyacid_DH_PdxB"/>
</dbReference>
<keyword evidence="2" id="KW-0963">Cytoplasm</keyword>
<gene>
    <name evidence="7" type="ORF">LOX96_16065</name>
</gene>
<protein>
    <submittedName>
        <fullName evidence="7">4-phosphoerythronate dehydrogenase</fullName>
    </submittedName>
</protein>
<dbReference type="InterPro" id="IPR029753">
    <property type="entry name" value="D-isomer_DH_CS"/>
</dbReference>
<dbReference type="GO" id="GO:0008615">
    <property type="term" value="P:pyridoxine biosynthetic process"/>
    <property type="evidence" value="ECO:0007669"/>
    <property type="project" value="UniProtKB-KW"/>
</dbReference>
<organism evidence="7 8">
    <name type="scientific">Legionella maioricensis</name>
    <dbReference type="NCBI Taxonomy" id="2896528"/>
    <lineage>
        <taxon>Bacteria</taxon>
        <taxon>Pseudomonadati</taxon>
        <taxon>Pseudomonadota</taxon>
        <taxon>Gammaproteobacteria</taxon>
        <taxon>Legionellales</taxon>
        <taxon>Legionellaceae</taxon>
        <taxon>Legionella</taxon>
    </lineage>
</organism>
<dbReference type="Proteomes" id="UP001139721">
    <property type="component" value="Unassembled WGS sequence"/>
</dbReference>
<proteinExistence type="inferred from homology"/>
<feature type="domain" description="D-isomer specific 2-hydroxyacid dehydrogenase NAD-binding" evidence="6">
    <location>
        <begin position="111"/>
        <end position="250"/>
    </location>
</feature>
<evidence type="ECO:0000313" key="8">
    <source>
        <dbReference type="Proteomes" id="UP001139721"/>
    </source>
</evidence>
<keyword evidence="8" id="KW-1185">Reference proteome</keyword>
<dbReference type="SUPFAM" id="SSF51735">
    <property type="entry name" value="NAD(P)-binding Rossmann-fold domains"/>
    <property type="match status" value="1"/>
</dbReference>
<evidence type="ECO:0000256" key="1">
    <source>
        <dbReference type="ARBA" id="ARBA00005854"/>
    </source>
</evidence>
<dbReference type="Gene3D" id="3.40.50.720">
    <property type="entry name" value="NAD(P)-binding Rossmann-like Domain"/>
    <property type="match status" value="2"/>
</dbReference>
<dbReference type="InterPro" id="IPR020921">
    <property type="entry name" value="Erythronate-4-P_DHase"/>
</dbReference>
<keyword evidence="3" id="KW-0560">Oxidoreductase</keyword>
<name>A0A9X2D513_9GAMM</name>
<evidence type="ECO:0000256" key="2">
    <source>
        <dbReference type="ARBA" id="ARBA00022490"/>
    </source>
</evidence>
<dbReference type="InterPro" id="IPR036291">
    <property type="entry name" value="NAD(P)-bd_dom_sf"/>
</dbReference>
<dbReference type="Pfam" id="PF02826">
    <property type="entry name" value="2-Hacid_dh_C"/>
    <property type="match status" value="1"/>
</dbReference>
<evidence type="ECO:0000256" key="5">
    <source>
        <dbReference type="ARBA" id="ARBA00023096"/>
    </source>
</evidence>
<dbReference type="GO" id="GO:0005737">
    <property type="term" value="C:cytoplasm"/>
    <property type="evidence" value="ECO:0007669"/>
    <property type="project" value="InterPro"/>
</dbReference>
<dbReference type="RefSeq" id="WP_250424495.1">
    <property type="nucleotide sequence ID" value="NZ_JAJKBJ010000031.1"/>
</dbReference>
<dbReference type="PANTHER" id="PTHR43761:SF1">
    <property type="entry name" value="D-ISOMER SPECIFIC 2-HYDROXYACID DEHYDROGENASE CATALYTIC DOMAIN-CONTAINING PROTEIN-RELATED"/>
    <property type="match status" value="1"/>
</dbReference>
<comment type="similarity">
    <text evidence="1">Belongs to the D-isomer specific 2-hydroxyacid dehydrogenase family.</text>
</comment>
<dbReference type="AlphaFoldDB" id="A0A9X2D513"/>
<accession>A0A9X2D513</accession>
<dbReference type="GO" id="GO:0033711">
    <property type="term" value="F:4-phosphoerythronate dehydrogenase activity"/>
    <property type="evidence" value="ECO:0007669"/>
    <property type="project" value="InterPro"/>
</dbReference>
<dbReference type="GO" id="GO:0051287">
    <property type="term" value="F:NAD binding"/>
    <property type="evidence" value="ECO:0007669"/>
    <property type="project" value="InterPro"/>
</dbReference>
<evidence type="ECO:0000313" key="7">
    <source>
        <dbReference type="EMBL" id="MCL9685617.1"/>
    </source>
</evidence>
<keyword evidence="4" id="KW-0520">NAD</keyword>
<comment type="caution">
    <text evidence="7">The sequence shown here is derived from an EMBL/GenBank/DDBJ whole genome shotgun (WGS) entry which is preliminary data.</text>
</comment>
<dbReference type="PANTHER" id="PTHR43761">
    <property type="entry name" value="D-ISOMER SPECIFIC 2-HYDROXYACID DEHYDROGENASE FAMILY PROTEIN (AFU_ORTHOLOGUE AFUA_1G13630)"/>
    <property type="match status" value="1"/>
</dbReference>
<sequence length="355" mass="39599">MRILADASLPGLESAFPKPFILSRYSNTDELFSLLEEQDILLCRATLKVNSDLLKKHQLQYVATASSGTDHLDHYFLKSQKIQIVDAKGSNASSVADYVVACLAYLEQKNLIGGKRAGIIGLGEAGNKVYSRLKAADFQIMNYDPPKAMQEKQFESCALEHLYEADLLCIHAELHANPPYPSANLIDDAFLARLKSDCVIINAARGGIVNEKALLNTRHSLIYCTDVYLDEPAINKQIIDRATLCTPHIAGHSIEAKWTAVAMISEKLHRLLELPVPEFALAAPPKKLHLSNDISWQERVLSIYNPAEETLQLKSALDKKSTFLSLRKNHQKRHDFSLYSDLISDQQTRSLLGMS</sequence>
<dbReference type="EMBL" id="JAJKBJ010000031">
    <property type="protein sequence ID" value="MCL9685617.1"/>
    <property type="molecule type" value="Genomic_DNA"/>
</dbReference>
<evidence type="ECO:0000256" key="3">
    <source>
        <dbReference type="ARBA" id="ARBA00023002"/>
    </source>
</evidence>
<dbReference type="SUPFAM" id="SSF52283">
    <property type="entry name" value="Formate/glycerate dehydrogenase catalytic domain-like"/>
    <property type="match status" value="1"/>
</dbReference>
<dbReference type="PROSITE" id="PS00671">
    <property type="entry name" value="D_2_HYDROXYACID_DH_3"/>
    <property type="match status" value="1"/>
</dbReference>
<evidence type="ECO:0000256" key="4">
    <source>
        <dbReference type="ARBA" id="ARBA00023027"/>
    </source>
</evidence>
<evidence type="ECO:0000259" key="6">
    <source>
        <dbReference type="Pfam" id="PF02826"/>
    </source>
</evidence>
<dbReference type="CDD" id="cd12158">
    <property type="entry name" value="ErythrP_dh"/>
    <property type="match status" value="1"/>
</dbReference>
<keyword evidence="5" id="KW-0664">Pyridoxine biosynthesis</keyword>
<dbReference type="InterPro" id="IPR006140">
    <property type="entry name" value="D-isomer_DH_NAD-bd"/>
</dbReference>
<reference evidence="7" key="1">
    <citation type="submission" date="2021-11" db="EMBL/GenBank/DDBJ databases">
        <title>Legionella maioricencis sp. nov., a new species isolated from hot water samples in Mallorca.</title>
        <authorList>
            <person name="Crespi S."/>
            <person name="Drasar V."/>
            <person name="Salva-Serra F."/>
            <person name="Jaen-Luchoro D."/>
            <person name="Pineiro-Iglesias B."/>
            <person name="Aliaga F."/>
            <person name="Fernandez-Juarez V."/>
            <person name="Coll G."/>
            <person name="Moore E.R.B."/>
            <person name="Bennasar-Figueras A."/>
        </authorList>
    </citation>
    <scope>NUCLEOTIDE SEQUENCE</scope>
    <source>
        <strain evidence="7">HCPI-6</strain>
    </source>
</reference>